<protein>
    <recommendedName>
        <fullName evidence="5">DUF1009 domain-containing protein</fullName>
    </recommendedName>
</protein>
<dbReference type="Proteomes" id="UP000320653">
    <property type="component" value="Unassembled WGS sequence"/>
</dbReference>
<keyword evidence="4" id="KW-1185">Reference proteome</keyword>
<organism evidence="3 4">
    <name type="scientific">Neorhizobium alkalisoli</name>
    <dbReference type="NCBI Taxonomy" id="528178"/>
    <lineage>
        <taxon>Bacteria</taxon>
        <taxon>Pseudomonadati</taxon>
        <taxon>Pseudomonadota</taxon>
        <taxon>Alphaproteobacteria</taxon>
        <taxon>Hyphomicrobiales</taxon>
        <taxon>Rhizobiaceae</taxon>
        <taxon>Rhizobium/Agrobacterium group</taxon>
        <taxon>Neorhizobium</taxon>
    </lineage>
</organism>
<dbReference type="Pfam" id="PF17930">
    <property type="entry name" value="LpxI_N"/>
    <property type="match status" value="1"/>
</dbReference>
<reference evidence="3 4" key="1">
    <citation type="submission" date="2019-06" db="EMBL/GenBank/DDBJ databases">
        <title>Sorghum-associated microbial communities from plants grown in Nebraska, USA.</title>
        <authorList>
            <person name="Schachtman D."/>
        </authorList>
    </citation>
    <scope>NUCLEOTIDE SEQUENCE [LARGE SCALE GENOMIC DNA]</scope>
    <source>
        <strain evidence="3 4">1225</strain>
    </source>
</reference>
<evidence type="ECO:0008006" key="5">
    <source>
        <dbReference type="Google" id="ProtNLM"/>
    </source>
</evidence>
<accession>A0A561QHM3</accession>
<evidence type="ECO:0000313" key="3">
    <source>
        <dbReference type="EMBL" id="TWF49839.1"/>
    </source>
</evidence>
<proteinExistence type="predicted"/>
<dbReference type="PANTHER" id="PTHR39962:SF1">
    <property type="entry name" value="LPXI FAMILY PROTEIN"/>
    <property type="match status" value="1"/>
</dbReference>
<dbReference type="InterPro" id="IPR010415">
    <property type="entry name" value="LpxI_C"/>
</dbReference>
<dbReference type="Pfam" id="PF06230">
    <property type="entry name" value="LpxI_C"/>
    <property type="match status" value="1"/>
</dbReference>
<dbReference type="InterPro" id="IPR043167">
    <property type="entry name" value="LpxI_C_sf"/>
</dbReference>
<dbReference type="Gene3D" id="3.40.50.20">
    <property type="match status" value="1"/>
</dbReference>
<dbReference type="RefSeq" id="WP_145641284.1">
    <property type="nucleotide sequence ID" value="NZ_VIWP01000007.1"/>
</dbReference>
<gene>
    <name evidence="3" type="ORF">FHW37_107206</name>
</gene>
<dbReference type="Gene3D" id="3.40.140.80">
    <property type="match status" value="1"/>
</dbReference>
<dbReference type="InterPro" id="IPR053174">
    <property type="entry name" value="LpxI"/>
</dbReference>
<feature type="domain" description="LpxI N-terminal" evidence="2">
    <location>
        <begin position="14"/>
        <end position="145"/>
    </location>
</feature>
<evidence type="ECO:0000259" key="1">
    <source>
        <dbReference type="Pfam" id="PF06230"/>
    </source>
</evidence>
<comment type="caution">
    <text evidence="3">The sequence shown here is derived from an EMBL/GenBank/DDBJ whole genome shotgun (WGS) entry which is preliminary data.</text>
</comment>
<dbReference type="InterPro" id="IPR041255">
    <property type="entry name" value="LpxI_N"/>
</dbReference>
<evidence type="ECO:0000313" key="4">
    <source>
        <dbReference type="Proteomes" id="UP000320653"/>
    </source>
</evidence>
<sequence length="295" mass="30740">MTTAGSPGQIREGRLAIIAGKGFLPVYVAEAAKAAGEDPLIVRLNNEADHAFAGFETVAAGVGDLATIEKTFRTKGIRRVVMSGGVARRPEWREIKPTFRTILKVPSVVRTLLSGGDDTVLQMVIKLIEAMGCHVVGAHEIVPGLLASTGALGRHTPSDDDRRDIEKAMAAAKALGDLDVGQGAVSVGGRVVALEGVEGTDGMLQRVAQLRAEGRISSRRKGALVKLCKPQQDERADLPTIGLSTVANVVAAGLSGVAVEAGKALVLEEKQLIEAADAAGIFVWGIDPGLHLGEP</sequence>
<feature type="domain" description="LpxI C-terminal" evidence="1">
    <location>
        <begin position="149"/>
        <end position="284"/>
    </location>
</feature>
<dbReference type="AlphaFoldDB" id="A0A561QHM3"/>
<name>A0A561QHM3_9HYPH</name>
<dbReference type="EMBL" id="VIWP01000007">
    <property type="protein sequence ID" value="TWF49839.1"/>
    <property type="molecule type" value="Genomic_DNA"/>
</dbReference>
<dbReference type="OrthoDB" id="9789836at2"/>
<dbReference type="PANTHER" id="PTHR39962">
    <property type="entry name" value="BLL4848 PROTEIN"/>
    <property type="match status" value="1"/>
</dbReference>
<evidence type="ECO:0000259" key="2">
    <source>
        <dbReference type="Pfam" id="PF17930"/>
    </source>
</evidence>